<sequence>MGEPRRIILSDPLAGGAQRTRFAAAGQGAAGGSGDVKMFEWDHDTEVMSMIGLHSEVSAGIRALAWSPSPRQRHLLALGLSTGRTQILTLSPSSLAVSVRGAQSTHSALLTVKHSRPVSSLAFSDVDPLLLASGYDRHRSDYSLLIWDISDAIAAFPPDPEGDVTWQRSPERLEPSNLYGRPSDGVRHLQQYCASEAVHSLAWAPGSGHELLVGANNKALRMYDLRAPTRDSGGISGGAAVHWATRAVHFITPDPQKKQRLASVEPGQGGSIVRLWDVRRPGLELASFEVADPSGVVALEWTGGTGQTGLGVGTREGGVNLWEVVSGGERVDGADNWTYCGGVRHVVKPKQQMLSFTFAPPNESRRDVVFVVKDGTIGVGPLPEAPNLAFGANADLVIATRGLVSVDPEVWGQTRAPSPALPTSPRPPSERRASHTDERRINRFQLAPERVSALLSQQREQRLRDESPGLVRRHGSRRSLHTMVDEEEIDDYEFGEEITDPDGLRRVLRHDPAFIMRRRAEEGYGLDSLELNAAIATRFPGAERVAGIWEFVNHFVHATAPEVSQEGRYDLTYQGLWSIWTGLFGAEARVEAATGWGGLRGGGAGDGGLESGASTPRRSTLTEFDSDYNAAVTRLNATRTLQGHVAAPGAHRLPHTDRMPQRRMMLAVCGENLAYDKMAEVHRLVDDKQRTKAACWAFFAGEEGPAVTILMRSEDERHRLMGATIAGFMSQSRAERGSVFFQEHWRGMIDKVDDPYIRAILARIAGENWDAILYDESLPLLDRVAVAVCNLEDRDLTQFLRNRLRRCTTLGSLPGLVLTGFTSACVALLQRFVDRTGDVQTAAILAAFFPRGQLSKGEVLALERWQDAYRNYLDSWLSWTKRCAFDVAAIDERRRLHDDVGDIVQTVVVCRVCQRQLTKQTQEMLERKNALKGKMDPPPITVRTNICMYCQNALPRCSVCLLHVRPPKNESADTMEDAYVACQTCRHGGHATHILGWFEGGLDGGPPHEMCPVAGCSCQCASM</sequence>
<dbReference type="Gene3D" id="2.130.10.10">
    <property type="entry name" value="YVTN repeat-like/Quinoprotein amine dehydrogenase"/>
    <property type="match status" value="1"/>
</dbReference>
<accession>A0AAD3U0C7</accession>
<dbReference type="Pfam" id="PF21720">
    <property type="entry name" value="MIOS_WD40"/>
    <property type="match status" value="1"/>
</dbReference>
<comment type="caution">
    <text evidence="7">The sequence shown here is derived from an EMBL/GenBank/DDBJ whole genome shotgun (WGS) entry which is preliminary data.</text>
</comment>
<evidence type="ECO:0000256" key="2">
    <source>
        <dbReference type="ARBA" id="ARBA00022574"/>
    </source>
</evidence>
<keyword evidence="3" id="KW-0677">Repeat</keyword>
<dbReference type="PANTHER" id="PTHR16453:SF9">
    <property type="entry name" value="GATOR COMPLEX PROTEIN MIOS"/>
    <property type="match status" value="1"/>
</dbReference>
<feature type="region of interest" description="Disordered" evidence="4">
    <location>
        <begin position="457"/>
        <end position="477"/>
    </location>
</feature>
<reference evidence="7" key="2">
    <citation type="submission" date="2023-06" db="EMBL/GenBank/DDBJ databases">
        <authorList>
            <person name="Kobayashi Y."/>
            <person name="Kayamori A."/>
            <person name="Aoki K."/>
            <person name="Shiwa Y."/>
            <person name="Fujita N."/>
            <person name="Sugita T."/>
            <person name="Iwasaki W."/>
            <person name="Tanaka N."/>
            <person name="Takashima M."/>
        </authorList>
    </citation>
    <scope>NUCLEOTIDE SEQUENCE</scope>
    <source>
        <strain evidence="7">HIS016</strain>
    </source>
</reference>
<feature type="domain" description="MIOS-like alpha-solenoid" evidence="6">
    <location>
        <begin position="658"/>
        <end position="788"/>
    </location>
</feature>
<dbReference type="InterPro" id="IPR036322">
    <property type="entry name" value="WD40_repeat_dom_sf"/>
</dbReference>
<organism evidence="7 8">
    <name type="scientific">Cutaneotrichosporon spelunceum</name>
    <dbReference type="NCBI Taxonomy" id="1672016"/>
    <lineage>
        <taxon>Eukaryota</taxon>
        <taxon>Fungi</taxon>
        <taxon>Dikarya</taxon>
        <taxon>Basidiomycota</taxon>
        <taxon>Agaricomycotina</taxon>
        <taxon>Tremellomycetes</taxon>
        <taxon>Trichosporonales</taxon>
        <taxon>Trichosporonaceae</taxon>
        <taxon>Cutaneotrichosporon</taxon>
    </lineage>
</organism>
<feature type="region of interest" description="Disordered" evidence="4">
    <location>
        <begin position="601"/>
        <end position="620"/>
    </location>
</feature>
<dbReference type="CDD" id="cd16691">
    <property type="entry name" value="mRING-H2-C3H3C2_Mio"/>
    <property type="match status" value="1"/>
</dbReference>
<dbReference type="Pfam" id="PF21719">
    <property type="entry name" value="MIOS_a-sol"/>
    <property type="match status" value="1"/>
</dbReference>
<evidence type="ECO:0000313" key="8">
    <source>
        <dbReference type="Proteomes" id="UP001222932"/>
    </source>
</evidence>
<dbReference type="SUPFAM" id="SSF50978">
    <property type="entry name" value="WD40 repeat-like"/>
    <property type="match status" value="1"/>
</dbReference>
<evidence type="ECO:0000256" key="3">
    <source>
        <dbReference type="ARBA" id="ARBA00022737"/>
    </source>
</evidence>
<dbReference type="Pfam" id="PF17034">
    <property type="entry name" value="zinc_ribbon_16"/>
    <property type="match status" value="1"/>
</dbReference>
<feature type="compositionally biased region" description="Gly residues" evidence="4">
    <location>
        <begin position="601"/>
        <end position="610"/>
    </location>
</feature>
<dbReference type="GO" id="GO:1904263">
    <property type="term" value="P:positive regulation of TORC1 signaling"/>
    <property type="evidence" value="ECO:0007669"/>
    <property type="project" value="TreeGrafter"/>
</dbReference>
<dbReference type="InterPro" id="IPR031488">
    <property type="entry name" value="Zn_ribbon_mio"/>
</dbReference>
<dbReference type="AlphaFoldDB" id="A0AAD3U0C7"/>
<dbReference type="EMBL" id="BTCM01000009">
    <property type="protein sequence ID" value="GMK59926.1"/>
    <property type="molecule type" value="Genomic_DNA"/>
</dbReference>
<dbReference type="InterPro" id="IPR015943">
    <property type="entry name" value="WD40/YVTN_repeat-like_dom_sf"/>
</dbReference>
<dbReference type="InterPro" id="IPR049092">
    <property type="entry name" value="MIOS_a-sol"/>
</dbReference>
<dbReference type="PANTHER" id="PTHR16453">
    <property type="entry name" value="WD40 DOMAIN-CONTAINING PROTEIN MIO FAMILY MEMBER"/>
    <property type="match status" value="1"/>
</dbReference>
<dbReference type="SMART" id="SM00320">
    <property type="entry name" value="WD40"/>
    <property type="match status" value="2"/>
</dbReference>
<dbReference type="Proteomes" id="UP001222932">
    <property type="component" value="Unassembled WGS sequence"/>
</dbReference>
<evidence type="ECO:0000313" key="7">
    <source>
        <dbReference type="EMBL" id="GMK59926.1"/>
    </source>
</evidence>
<keyword evidence="2" id="KW-0853">WD repeat</keyword>
<comment type="similarity">
    <text evidence="1">Belongs to the WD repeat mio family.</text>
</comment>
<dbReference type="GO" id="GO:0005737">
    <property type="term" value="C:cytoplasm"/>
    <property type="evidence" value="ECO:0007669"/>
    <property type="project" value="TreeGrafter"/>
</dbReference>
<dbReference type="InterPro" id="IPR037593">
    <property type="entry name" value="MIOS/Sea4"/>
</dbReference>
<feature type="region of interest" description="Disordered" evidence="4">
    <location>
        <begin position="410"/>
        <end position="441"/>
    </location>
</feature>
<evidence type="ECO:0000256" key="1">
    <source>
        <dbReference type="ARBA" id="ARBA00009713"/>
    </source>
</evidence>
<feature type="compositionally biased region" description="Basic and acidic residues" evidence="4">
    <location>
        <begin position="428"/>
        <end position="441"/>
    </location>
</feature>
<evidence type="ECO:0000259" key="5">
    <source>
        <dbReference type="Pfam" id="PF17034"/>
    </source>
</evidence>
<protein>
    <recommendedName>
        <fullName evidence="9">WD repeat protein mio zinc-ribbon like domain-containing protein</fullName>
    </recommendedName>
</protein>
<name>A0AAD3U0C7_9TREE</name>
<dbReference type="InterPro" id="IPR001680">
    <property type="entry name" value="WD40_rpt"/>
</dbReference>
<evidence type="ECO:0000256" key="4">
    <source>
        <dbReference type="SAM" id="MobiDB-lite"/>
    </source>
</evidence>
<evidence type="ECO:0000259" key="6">
    <source>
        <dbReference type="Pfam" id="PF21719"/>
    </source>
</evidence>
<feature type="domain" description="GATOR2 complex protein MIO zinc-ribbon like" evidence="5">
    <location>
        <begin position="942"/>
        <end position="1021"/>
    </location>
</feature>
<gene>
    <name evidence="7" type="ORF">CspeluHIS016_0901430</name>
</gene>
<evidence type="ECO:0008006" key="9">
    <source>
        <dbReference type="Google" id="ProtNLM"/>
    </source>
</evidence>
<proteinExistence type="inferred from homology"/>
<reference evidence="7" key="1">
    <citation type="journal article" date="2023" name="BMC Genomics">
        <title>Chromosome-level genome assemblies of Cutaneotrichosporon spp. (Trichosporonales, Basidiomycota) reveal imbalanced evolution between nucleotide sequences and chromosome synteny.</title>
        <authorList>
            <person name="Kobayashi Y."/>
            <person name="Kayamori A."/>
            <person name="Aoki K."/>
            <person name="Shiwa Y."/>
            <person name="Matsutani M."/>
            <person name="Fujita N."/>
            <person name="Sugita T."/>
            <person name="Iwasaki W."/>
            <person name="Tanaka N."/>
            <person name="Takashima M."/>
        </authorList>
    </citation>
    <scope>NUCLEOTIDE SEQUENCE</scope>
    <source>
        <strain evidence="7">HIS016</strain>
    </source>
</reference>
<keyword evidence="8" id="KW-1185">Reference proteome</keyword>